<reference evidence="1" key="1">
    <citation type="submission" date="2022-12" db="EMBL/GenBank/DDBJ databases">
        <title>Draft genome sequence of the thermophilic strain Brevibacillus thermoruber HT42, isolated from Los Humeros, Puebla, Mexico, with biotechnological potential.</title>
        <authorList>
            <person name="Lara Sanchez J."/>
            <person name="Solis Palacios R."/>
            <person name="Bustos Baena A.S."/>
            <person name="Ruz Baez A.E."/>
            <person name="Espinosa Luna G."/>
            <person name="Oliart Ros R.M."/>
        </authorList>
    </citation>
    <scope>NUCLEOTIDE SEQUENCE</scope>
    <source>
        <strain evidence="1">HT42</strain>
    </source>
</reference>
<name>A0A9X3TNU1_9BACL</name>
<dbReference type="RefSeq" id="WP_271139688.1">
    <property type="nucleotide sequence ID" value="NZ_JAPYYP010000005.1"/>
</dbReference>
<comment type="caution">
    <text evidence="1">The sequence shown here is derived from an EMBL/GenBank/DDBJ whole genome shotgun (WGS) entry which is preliminary data.</text>
</comment>
<organism evidence="1 2">
    <name type="scientific">Brevibacillus thermoruber</name>
    <dbReference type="NCBI Taxonomy" id="33942"/>
    <lineage>
        <taxon>Bacteria</taxon>
        <taxon>Bacillati</taxon>
        <taxon>Bacillota</taxon>
        <taxon>Bacilli</taxon>
        <taxon>Bacillales</taxon>
        <taxon>Paenibacillaceae</taxon>
        <taxon>Brevibacillus</taxon>
    </lineage>
</organism>
<dbReference type="AlphaFoldDB" id="A0A9X3TNU1"/>
<keyword evidence="2" id="KW-1185">Reference proteome</keyword>
<accession>A0A9X3TNU1</accession>
<evidence type="ECO:0000313" key="1">
    <source>
        <dbReference type="EMBL" id="MDA5107936.1"/>
    </source>
</evidence>
<evidence type="ECO:0000313" key="2">
    <source>
        <dbReference type="Proteomes" id="UP001151071"/>
    </source>
</evidence>
<protein>
    <submittedName>
        <fullName evidence="1">Uncharacterized protein</fullName>
    </submittedName>
</protein>
<proteinExistence type="predicted"/>
<dbReference type="EMBL" id="JAPYYP010000005">
    <property type="protein sequence ID" value="MDA5107936.1"/>
    <property type="molecule type" value="Genomic_DNA"/>
</dbReference>
<dbReference type="Proteomes" id="UP001151071">
    <property type="component" value="Unassembled WGS sequence"/>
</dbReference>
<gene>
    <name evidence="1" type="ORF">O3V59_06175</name>
</gene>
<sequence length="44" mass="4914">MDIKALLGREGLDFLFAGDSSSPYPVAPHRERKDSFTFNGHLYG</sequence>